<keyword evidence="1" id="KW-0812">Transmembrane</keyword>
<dbReference type="Gene3D" id="3.40.50.850">
    <property type="entry name" value="Isochorismatase-like"/>
    <property type="match status" value="1"/>
</dbReference>
<sequence>LQWSENEPKVTLRCKDCIDSFLSSIYKDSSNVFVDWVKTNQIKVILLVGICIDICVLDFVCFAISARNRRILTPLEHVIVYSLACATFNLPLHVVRNIKGASAHPQ</sequence>
<feature type="transmembrane region" description="Helical" evidence="1">
    <location>
        <begin position="78"/>
        <end position="95"/>
    </location>
</feature>
<dbReference type="PANTHER" id="PTHR47297">
    <property type="match status" value="1"/>
</dbReference>
<protein>
    <submittedName>
        <fullName evidence="2">Uncharacterized protein</fullName>
    </submittedName>
</protein>
<evidence type="ECO:0000313" key="3">
    <source>
        <dbReference type="Proteomes" id="UP001630127"/>
    </source>
</evidence>
<evidence type="ECO:0000256" key="1">
    <source>
        <dbReference type="SAM" id="Phobius"/>
    </source>
</evidence>
<accession>A0ABD3A0Z5</accession>
<keyword evidence="3" id="KW-1185">Reference proteome</keyword>
<dbReference type="InterPro" id="IPR036380">
    <property type="entry name" value="Isochorismatase-like_sf"/>
</dbReference>
<feature type="transmembrane region" description="Helical" evidence="1">
    <location>
        <begin position="44"/>
        <end position="66"/>
    </location>
</feature>
<feature type="non-terminal residue" evidence="2">
    <location>
        <position position="106"/>
    </location>
</feature>
<evidence type="ECO:0000313" key="2">
    <source>
        <dbReference type="EMBL" id="KAL3524929.1"/>
    </source>
</evidence>
<dbReference type="PANTHER" id="PTHR47297:SF3">
    <property type="entry name" value="NICOTINAMIDASE 1"/>
    <property type="match status" value="1"/>
</dbReference>
<dbReference type="Proteomes" id="UP001630127">
    <property type="component" value="Unassembled WGS sequence"/>
</dbReference>
<proteinExistence type="predicted"/>
<feature type="non-terminal residue" evidence="2">
    <location>
        <position position="1"/>
    </location>
</feature>
<dbReference type="AlphaFoldDB" id="A0ABD3A0Z5"/>
<dbReference type="InterPro" id="IPR044717">
    <property type="entry name" value="NIC1"/>
</dbReference>
<organism evidence="2 3">
    <name type="scientific">Cinchona calisaya</name>
    <dbReference type="NCBI Taxonomy" id="153742"/>
    <lineage>
        <taxon>Eukaryota</taxon>
        <taxon>Viridiplantae</taxon>
        <taxon>Streptophyta</taxon>
        <taxon>Embryophyta</taxon>
        <taxon>Tracheophyta</taxon>
        <taxon>Spermatophyta</taxon>
        <taxon>Magnoliopsida</taxon>
        <taxon>eudicotyledons</taxon>
        <taxon>Gunneridae</taxon>
        <taxon>Pentapetalae</taxon>
        <taxon>asterids</taxon>
        <taxon>lamiids</taxon>
        <taxon>Gentianales</taxon>
        <taxon>Rubiaceae</taxon>
        <taxon>Cinchonoideae</taxon>
        <taxon>Cinchoneae</taxon>
        <taxon>Cinchona</taxon>
    </lineage>
</organism>
<dbReference type="EMBL" id="JBJUIK010000006">
    <property type="protein sequence ID" value="KAL3524929.1"/>
    <property type="molecule type" value="Genomic_DNA"/>
</dbReference>
<keyword evidence="1" id="KW-1133">Transmembrane helix</keyword>
<name>A0ABD3A0Z5_9GENT</name>
<gene>
    <name evidence="2" type="ORF">ACH5RR_013301</name>
</gene>
<keyword evidence="1" id="KW-0472">Membrane</keyword>
<reference evidence="2 3" key="1">
    <citation type="submission" date="2024-11" db="EMBL/GenBank/DDBJ databases">
        <title>A near-complete genome assembly of Cinchona calisaya.</title>
        <authorList>
            <person name="Lian D.C."/>
            <person name="Zhao X.W."/>
            <person name="Wei L."/>
        </authorList>
    </citation>
    <scope>NUCLEOTIDE SEQUENCE [LARGE SCALE GENOMIC DNA]</scope>
    <source>
        <tissue evidence="2">Nenye</tissue>
    </source>
</reference>
<comment type="caution">
    <text evidence="2">The sequence shown here is derived from an EMBL/GenBank/DDBJ whole genome shotgun (WGS) entry which is preliminary data.</text>
</comment>
<dbReference type="SUPFAM" id="SSF52499">
    <property type="entry name" value="Isochorismatase-like hydrolases"/>
    <property type="match status" value="1"/>
</dbReference>